<reference evidence="2 3" key="1">
    <citation type="journal article" date="2013" name="PLoS ONE">
        <title>Predicting the Proteins of Angomonas deanei, Strigomonas culicis and Their Respective Endosymbionts Reveals New Aspects of the Trypanosomatidae Family.</title>
        <authorList>
            <person name="Motta M.C."/>
            <person name="Martins A.C."/>
            <person name="de Souza S.S."/>
            <person name="Catta-Preta C.M."/>
            <person name="Silva R."/>
            <person name="Klein C.C."/>
            <person name="de Almeida L.G."/>
            <person name="de Lima Cunha O."/>
            <person name="Ciapina L.P."/>
            <person name="Brocchi M."/>
            <person name="Colabardini A.C."/>
            <person name="de Araujo Lima B."/>
            <person name="Machado C.R."/>
            <person name="de Almeida Soares C.M."/>
            <person name="Probst C.M."/>
            <person name="de Menezes C.B."/>
            <person name="Thompson C.E."/>
            <person name="Bartholomeu D.C."/>
            <person name="Gradia D.F."/>
            <person name="Pavoni D.P."/>
            <person name="Grisard E.C."/>
            <person name="Fantinatti-Garboggini F."/>
            <person name="Marchini F.K."/>
            <person name="Rodrigues-Luiz G.F."/>
            <person name="Wagner G."/>
            <person name="Goldman G.H."/>
            <person name="Fietto J.L."/>
            <person name="Elias M.C."/>
            <person name="Goldman M.H."/>
            <person name="Sagot M.F."/>
            <person name="Pereira M."/>
            <person name="Stoco P.H."/>
            <person name="de Mendonca-Neto R.P."/>
            <person name="Teixeira S.M."/>
            <person name="Maciel T.E."/>
            <person name="de Oliveira Mendes T.A."/>
            <person name="Urmenyi T.P."/>
            <person name="de Souza W."/>
            <person name="Schenkman S."/>
            <person name="de Vasconcelos A.T."/>
        </authorList>
    </citation>
    <scope>NUCLEOTIDE SEQUENCE [LARGE SCALE GENOMIC DNA]</scope>
</reference>
<protein>
    <submittedName>
        <fullName evidence="2">Uncharacterized protein</fullName>
    </submittedName>
</protein>
<feature type="compositionally biased region" description="Acidic residues" evidence="1">
    <location>
        <begin position="53"/>
        <end position="66"/>
    </location>
</feature>
<evidence type="ECO:0000313" key="3">
    <source>
        <dbReference type="Proteomes" id="UP000015354"/>
    </source>
</evidence>
<feature type="region of interest" description="Disordered" evidence="1">
    <location>
        <begin position="203"/>
        <end position="222"/>
    </location>
</feature>
<name>S9TJ72_9TRYP</name>
<feature type="compositionally biased region" description="Acidic residues" evidence="1">
    <location>
        <begin position="138"/>
        <end position="148"/>
    </location>
</feature>
<sequence length="222" mass="24680">MTEEQARILEIAGSVLFEEDDEELALPAEEETVRPARKVAQQKAAQPLALPPAEEEEDYMEGEEWASPETLRRNTQKPLLDAEADDFLSLPEEGEEEFPSDPAADEDDGHRQLLEENGIAIDDEEGEPALGSHRQDGTEDEETDLAEVEEQRFRLEENAVNASVMQTLQFLSPKKRKGPAAAAAAVEEEEEDLGEMREIAEERVTTRSRKQHVSMHCGGGAL</sequence>
<proteinExistence type="predicted"/>
<dbReference type="AlphaFoldDB" id="S9TJ72"/>
<accession>S9TJ72</accession>
<feature type="region of interest" description="Disordered" evidence="1">
    <location>
        <begin position="28"/>
        <end position="148"/>
    </location>
</feature>
<gene>
    <name evidence="2" type="ORF">STCU_11263</name>
</gene>
<evidence type="ECO:0000256" key="1">
    <source>
        <dbReference type="SAM" id="MobiDB-lite"/>
    </source>
</evidence>
<feature type="compositionally biased region" description="Low complexity" evidence="1">
    <location>
        <begin position="41"/>
        <end position="52"/>
    </location>
</feature>
<organism evidence="2 3">
    <name type="scientific">Strigomonas culicis</name>
    <dbReference type="NCBI Taxonomy" id="28005"/>
    <lineage>
        <taxon>Eukaryota</taxon>
        <taxon>Discoba</taxon>
        <taxon>Euglenozoa</taxon>
        <taxon>Kinetoplastea</taxon>
        <taxon>Metakinetoplastina</taxon>
        <taxon>Trypanosomatida</taxon>
        <taxon>Trypanosomatidae</taxon>
        <taxon>Strigomonadinae</taxon>
        <taxon>Strigomonas</taxon>
    </lineage>
</organism>
<feature type="compositionally biased region" description="Acidic residues" evidence="1">
    <location>
        <begin position="82"/>
        <end position="107"/>
    </location>
</feature>
<comment type="caution">
    <text evidence="2">The sequence shown here is derived from an EMBL/GenBank/DDBJ whole genome shotgun (WGS) entry which is preliminary data.</text>
</comment>
<dbReference type="EMBL" id="ATMH01011174">
    <property type="protein sequence ID" value="EPY16433.1"/>
    <property type="molecule type" value="Genomic_DNA"/>
</dbReference>
<evidence type="ECO:0000313" key="2">
    <source>
        <dbReference type="EMBL" id="EPY16433.1"/>
    </source>
</evidence>
<keyword evidence="3" id="KW-1185">Reference proteome</keyword>
<dbReference type="Proteomes" id="UP000015354">
    <property type="component" value="Unassembled WGS sequence"/>
</dbReference>